<dbReference type="Proteomes" id="UP000186551">
    <property type="component" value="Unassembled WGS sequence"/>
</dbReference>
<gene>
    <name evidence="1" type="ORF">A3841_09205</name>
</gene>
<reference evidence="1 2" key="1">
    <citation type="submission" date="2016-03" db="EMBL/GenBank/DDBJ databases">
        <title>Genome sequence of Pontibacter sp. nov., of the family cytophagaceae, isolated from marine sediment of the Yellow Sea, China.</title>
        <authorList>
            <person name="Zhang G."/>
            <person name="Zhang R."/>
        </authorList>
    </citation>
    <scope>NUCLEOTIDE SEQUENCE [LARGE SCALE GENOMIC DNA]</scope>
    <source>
        <strain evidence="1 2">S10-8</strain>
    </source>
</reference>
<keyword evidence="2" id="KW-1185">Reference proteome</keyword>
<dbReference type="InterPro" id="IPR032675">
    <property type="entry name" value="LRR_dom_sf"/>
</dbReference>
<dbReference type="SUPFAM" id="SSF52058">
    <property type="entry name" value="L domain-like"/>
    <property type="match status" value="1"/>
</dbReference>
<evidence type="ECO:0000313" key="1">
    <source>
        <dbReference type="EMBL" id="OKL42155.1"/>
    </source>
</evidence>
<evidence type="ECO:0000313" key="2">
    <source>
        <dbReference type="Proteomes" id="UP000186551"/>
    </source>
</evidence>
<organism evidence="1 2">
    <name type="scientific">Pontibacter flavimaris</name>
    <dbReference type="NCBI Taxonomy" id="1797110"/>
    <lineage>
        <taxon>Bacteria</taxon>
        <taxon>Pseudomonadati</taxon>
        <taxon>Bacteroidota</taxon>
        <taxon>Cytophagia</taxon>
        <taxon>Cytophagales</taxon>
        <taxon>Hymenobacteraceae</taxon>
        <taxon>Pontibacter</taxon>
    </lineage>
</organism>
<dbReference type="RefSeq" id="WP_073850593.1">
    <property type="nucleotide sequence ID" value="NZ_LVWA01000002.1"/>
</dbReference>
<proteinExistence type="predicted"/>
<name>A0A1Q5PIV6_9BACT</name>
<dbReference type="EMBL" id="LVWA01000002">
    <property type="protein sequence ID" value="OKL42155.1"/>
    <property type="molecule type" value="Genomic_DNA"/>
</dbReference>
<dbReference type="OrthoDB" id="9157385at2"/>
<evidence type="ECO:0008006" key="3">
    <source>
        <dbReference type="Google" id="ProtNLM"/>
    </source>
</evidence>
<comment type="caution">
    <text evidence="1">The sequence shown here is derived from an EMBL/GenBank/DDBJ whole genome shotgun (WGS) entry which is preliminary data.</text>
</comment>
<sequence>MNWKNNHIKFEEIPLGEYINFNWKEADIASIDFSNCKYLIVWHHQSKEKDFSNLPDISNLLYLEVNWSNSTSLNGLSKFKNLKRLELHYCTKLETLDGIESLNKEIEHIHISQSKKLTSHERITLLKQLRILCLNECGVIENLKFLNELPQLEDFRFVNSNVLDGDLSPILQHPKLENAALLNKRHYSHKDTFIEDYLKRRKITNAQQNL</sequence>
<dbReference type="STRING" id="1797110.A3841_09205"/>
<dbReference type="AlphaFoldDB" id="A0A1Q5PIV6"/>
<protein>
    <recommendedName>
        <fullName evidence="3">Leucine-rich repeat domain-containing protein</fullName>
    </recommendedName>
</protein>
<accession>A0A1Q5PIV6</accession>
<dbReference type="Gene3D" id="3.80.10.10">
    <property type="entry name" value="Ribonuclease Inhibitor"/>
    <property type="match status" value="1"/>
</dbReference>